<evidence type="ECO:0000259" key="2">
    <source>
        <dbReference type="SMART" id="SM00829"/>
    </source>
</evidence>
<evidence type="ECO:0000256" key="1">
    <source>
        <dbReference type="ARBA" id="ARBA00022857"/>
    </source>
</evidence>
<dbReference type="Gene3D" id="3.40.50.720">
    <property type="entry name" value="NAD(P)-binding Rossmann-like Domain"/>
    <property type="match status" value="1"/>
</dbReference>
<dbReference type="PANTHER" id="PTHR44154">
    <property type="entry name" value="QUINONE OXIDOREDUCTASE"/>
    <property type="match status" value="1"/>
</dbReference>
<protein>
    <submittedName>
        <fullName evidence="3">D-arabinose 1-dehydrogenase, Zn-dependent alcohol dehydrogenase family</fullName>
    </submittedName>
</protein>
<dbReference type="Pfam" id="PF00107">
    <property type="entry name" value="ADH_zinc_N"/>
    <property type="match status" value="1"/>
</dbReference>
<accession>A0A1H2STQ3</accession>
<reference evidence="4" key="1">
    <citation type="submission" date="2016-10" db="EMBL/GenBank/DDBJ databases">
        <authorList>
            <person name="Varghese N."/>
            <person name="Submissions S."/>
        </authorList>
    </citation>
    <scope>NUCLEOTIDE SEQUENCE [LARGE SCALE GENOMIC DNA]</scope>
    <source>
        <strain evidence="4">DSM 29303</strain>
    </source>
</reference>
<dbReference type="InterPro" id="IPR020843">
    <property type="entry name" value="ER"/>
</dbReference>
<dbReference type="GO" id="GO:0016491">
    <property type="term" value="F:oxidoreductase activity"/>
    <property type="evidence" value="ECO:0007669"/>
    <property type="project" value="InterPro"/>
</dbReference>
<dbReference type="PANTHER" id="PTHR44154:SF1">
    <property type="entry name" value="QUINONE OXIDOREDUCTASE"/>
    <property type="match status" value="1"/>
</dbReference>
<evidence type="ECO:0000313" key="3">
    <source>
        <dbReference type="EMBL" id="SDW34960.1"/>
    </source>
</evidence>
<dbReference type="EMBL" id="FNNA01000001">
    <property type="protein sequence ID" value="SDW34960.1"/>
    <property type="molecule type" value="Genomic_DNA"/>
</dbReference>
<dbReference type="Gene3D" id="3.90.180.10">
    <property type="entry name" value="Medium-chain alcohol dehydrogenases, catalytic domain"/>
    <property type="match status" value="1"/>
</dbReference>
<dbReference type="STRING" id="1545044.SAMN05444276_101731"/>
<sequence length="352" mass="36946">MRAIVLHERGTHGPRLTERAVPERPADGVLVRMLAASVNRVDLYMRDSGQGITHDLPLVMGVDGVGEVLETGPGSAFRAGDRVILYPYDFCGRCRHCLAGDQPLCLRARIFGEHIDGTFTEVMAVPERALLPLSPAADLHAAATLGVAYLTAWRMVLGRVPAGPGQVVFIQGAGGGVAHAALQLARMAGARVIVSTNGAGKLAHFEAEGVAAVDYRDPEMVAQVLALTGGAGADMVIDNVGAASWAQSLRVLARGGRLMTCGATTGAHPSADIQRLFVRQLSVHGSTMGSLEEFRRLLAAFESGAFRPPIDSAFPLAEVPAAFARLEAAERLGKIVIAIAEPRGAEPEATAP</sequence>
<organism evidence="3 4">
    <name type="scientific">Paracoccus sanguinis</name>
    <dbReference type="NCBI Taxonomy" id="1545044"/>
    <lineage>
        <taxon>Bacteria</taxon>
        <taxon>Pseudomonadati</taxon>
        <taxon>Pseudomonadota</taxon>
        <taxon>Alphaproteobacteria</taxon>
        <taxon>Rhodobacterales</taxon>
        <taxon>Paracoccaceae</taxon>
        <taxon>Paracoccus</taxon>
    </lineage>
</organism>
<dbReference type="InterPro" id="IPR051603">
    <property type="entry name" value="Zinc-ADH_QOR/CCCR"/>
</dbReference>
<dbReference type="InterPro" id="IPR013154">
    <property type="entry name" value="ADH-like_N"/>
</dbReference>
<feature type="domain" description="Enoyl reductase (ER)" evidence="2">
    <location>
        <begin position="10"/>
        <end position="337"/>
    </location>
</feature>
<name>A0A1H2STQ3_9RHOB</name>
<dbReference type="Proteomes" id="UP000182944">
    <property type="component" value="Unassembled WGS sequence"/>
</dbReference>
<dbReference type="Pfam" id="PF08240">
    <property type="entry name" value="ADH_N"/>
    <property type="match status" value="1"/>
</dbReference>
<proteinExistence type="predicted"/>
<gene>
    <name evidence="3" type="ORF">SAMN05444276_101731</name>
</gene>
<dbReference type="SMART" id="SM00829">
    <property type="entry name" value="PKS_ER"/>
    <property type="match status" value="1"/>
</dbReference>
<keyword evidence="4" id="KW-1185">Reference proteome</keyword>
<dbReference type="AlphaFoldDB" id="A0A1H2STQ3"/>
<dbReference type="OrthoDB" id="9805883at2"/>
<dbReference type="InterPro" id="IPR013149">
    <property type="entry name" value="ADH-like_C"/>
</dbReference>
<dbReference type="SUPFAM" id="SSF51735">
    <property type="entry name" value="NAD(P)-binding Rossmann-fold domains"/>
    <property type="match status" value="1"/>
</dbReference>
<dbReference type="InterPro" id="IPR036291">
    <property type="entry name" value="NAD(P)-bd_dom_sf"/>
</dbReference>
<dbReference type="RefSeq" id="WP_052176074.1">
    <property type="nucleotide sequence ID" value="NZ_FNNA01000001.1"/>
</dbReference>
<keyword evidence="1" id="KW-0521">NADP</keyword>
<dbReference type="InterPro" id="IPR011032">
    <property type="entry name" value="GroES-like_sf"/>
</dbReference>
<dbReference type="SUPFAM" id="SSF50129">
    <property type="entry name" value="GroES-like"/>
    <property type="match status" value="1"/>
</dbReference>
<evidence type="ECO:0000313" key="4">
    <source>
        <dbReference type="Proteomes" id="UP000182944"/>
    </source>
</evidence>